<dbReference type="AlphaFoldDB" id="A0AAU9E431"/>
<dbReference type="EMBL" id="AP028654">
    <property type="protein sequence ID" value="BEP28003.1"/>
    <property type="molecule type" value="Genomic_DNA"/>
</dbReference>
<dbReference type="Pfam" id="PF01814">
    <property type="entry name" value="Hemerythrin"/>
    <property type="match status" value="1"/>
</dbReference>
<protein>
    <submittedName>
        <fullName evidence="5">Bacteriohemerythrin</fullName>
    </submittedName>
</protein>
<evidence type="ECO:0000256" key="2">
    <source>
        <dbReference type="ARBA" id="ARBA00022723"/>
    </source>
</evidence>
<dbReference type="PANTHER" id="PTHR37164:SF1">
    <property type="entry name" value="BACTERIOHEMERYTHRIN"/>
    <property type="match status" value="1"/>
</dbReference>
<feature type="domain" description="Hemerythrin-like" evidence="4">
    <location>
        <begin position="11"/>
        <end position="132"/>
    </location>
</feature>
<name>A0AAU9E431_9FIRM</name>
<dbReference type="InterPro" id="IPR035938">
    <property type="entry name" value="Hemerythrin-like_sf"/>
</dbReference>
<dbReference type="RefSeq" id="WP_338536356.1">
    <property type="nucleotide sequence ID" value="NZ_AP028654.1"/>
</dbReference>
<dbReference type="NCBIfam" id="NF033749">
    <property type="entry name" value="bact_hemeryth"/>
    <property type="match status" value="1"/>
</dbReference>
<evidence type="ECO:0000313" key="6">
    <source>
        <dbReference type="Proteomes" id="UP001321786"/>
    </source>
</evidence>
<dbReference type="CDD" id="cd12107">
    <property type="entry name" value="Hemerythrin"/>
    <property type="match status" value="1"/>
</dbReference>
<gene>
    <name evidence="5" type="ORF">HLPR_03340</name>
</gene>
<comment type="similarity">
    <text evidence="1">Belongs to the hemerythrin family.</text>
</comment>
<dbReference type="InterPro" id="IPR012312">
    <property type="entry name" value="Hemerythrin-like"/>
</dbReference>
<dbReference type="PANTHER" id="PTHR37164">
    <property type="entry name" value="BACTERIOHEMERYTHRIN"/>
    <property type="match status" value="1"/>
</dbReference>
<evidence type="ECO:0000259" key="4">
    <source>
        <dbReference type="Pfam" id="PF01814"/>
    </source>
</evidence>
<sequence>MIKWKETYSVGYELFDEQHKELIRLINKVEKLLKDKDIDEDSLFDNINGVFTEILDYTVYHFKSEEDVFKEKGYKNQKEHEESHKIFVENVLDLVGTFDTESETRDIAFKIYNTLVEWLIKHILGEDKLYMKELD</sequence>
<dbReference type="GO" id="GO:0046872">
    <property type="term" value="F:metal ion binding"/>
    <property type="evidence" value="ECO:0007669"/>
    <property type="project" value="UniProtKB-KW"/>
</dbReference>
<dbReference type="InterPro" id="IPR016131">
    <property type="entry name" value="Haemerythrin_Fe_BS"/>
</dbReference>
<dbReference type="InterPro" id="IPR012827">
    <property type="entry name" value="Hemerythrin_metal-bd"/>
</dbReference>
<keyword evidence="3" id="KW-0408">Iron</keyword>
<dbReference type="InterPro" id="IPR050669">
    <property type="entry name" value="Hemerythrin"/>
</dbReference>
<dbReference type="Proteomes" id="UP001321786">
    <property type="component" value="Chromosome"/>
</dbReference>
<evidence type="ECO:0000256" key="1">
    <source>
        <dbReference type="ARBA" id="ARBA00010587"/>
    </source>
</evidence>
<dbReference type="KEGG" id="hprf:HLPR_03340"/>
<evidence type="ECO:0000313" key="5">
    <source>
        <dbReference type="EMBL" id="BEP28003.1"/>
    </source>
</evidence>
<dbReference type="PROSITE" id="PS00550">
    <property type="entry name" value="HEMERYTHRINS"/>
    <property type="match status" value="1"/>
</dbReference>
<accession>A0AAU9E431</accession>
<dbReference type="NCBIfam" id="TIGR02481">
    <property type="entry name" value="hemeryth_dom"/>
    <property type="match status" value="1"/>
</dbReference>
<dbReference type="SUPFAM" id="SSF47188">
    <property type="entry name" value="Hemerythrin-like"/>
    <property type="match status" value="1"/>
</dbReference>
<keyword evidence="6" id="KW-1185">Reference proteome</keyword>
<organism evidence="5 6">
    <name type="scientific">Helicovermis profundi</name>
    <dbReference type="NCBI Taxonomy" id="3065157"/>
    <lineage>
        <taxon>Bacteria</taxon>
        <taxon>Bacillati</taxon>
        <taxon>Bacillota</taxon>
        <taxon>Clostridia</taxon>
        <taxon>Helicovermis</taxon>
    </lineage>
</organism>
<proteinExistence type="inferred from homology"/>
<evidence type="ECO:0000256" key="3">
    <source>
        <dbReference type="ARBA" id="ARBA00023004"/>
    </source>
</evidence>
<dbReference type="Gene3D" id="1.20.120.50">
    <property type="entry name" value="Hemerythrin-like"/>
    <property type="match status" value="1"/>
</dbReference>
<keyword evidence="2" id="KW-0479">Metal-binding</keyword>
<reference evidence="5 6" key="1">
    <citation type="submission" date="2023-08" db="EMBL/GenBank/DDBJ databases">
        <title>Helicovermis profunda gen. nov., sp. nov., a novel mesophilic, fermentative bacterium within the Bacillota from a deep-sea hydrothermal vent chimney.</title>
        <authorList>
            <person name="Miyazaki U."/>
            <person name="Mizutani D."/>
            <person name="Hashimoto Y."/>
            <person name="Tame A."/>
            <person name="Sawayama S."/>
            <person name="Miyazaki J."/>
            <person name="Takai K."/>
            <person name="Nakagawa S."/>
        </authorList>
    </citation>
    <scope>NUCLEOTIDE SEQUENCE [LARGE SCALE GENOMIC DNA]</scope>
    <source>
        <strain evidence="5 6">S502</strain>
    </source>
</reference>